<protein>
    <submittedName>
        <fullName evidence="1">Uncharacterized protein</fullName>
    </submittedName>
</protein>
<dbReference type="OrthoDB" id="3747946at2759"/>
<reference evidence="1 2" key="1">
    <citation type="submission" date="2020-01" db="EMBL/GenBank/DDBJ databases">
        <authorList>
            <consortium name="DOE Joint Genome Institute"/>
            <person name="Haridas S."/>
            <person name="Albert R."/>
            <person name="Binder M."/>
            <person name="Bloem J."/>
            <person name="Labutti K."/>
            <person name="Salamov A."/>
            <person name="Andreopoulos B."/>
            <person name="Baker S.E."/>
            <person name="Barry K."/>
            <person name="Bills G."/>
            <person name="Bluhm B.H."/>
            <person name="Cannon C."/>
            <person name="Castanera R."/>
            <person name="Culley D.E."/>
            <person name="Daum C."/>
            <person name="Ezra D."/>
            <person name="Gonzalez J.B."/>
            <person name="Henrissat B."/>
            <person name="Kuo A."/>
            <person name="Liang C."/>
            <person name="Lipzen A."/>
            <person name="Lutzoni F."/>
            <person name="Magnuson J."/>
            <person name="Mondo S."/>
            <person name="Nolan M."/>
            <person name="Ohm R."/>
            <person name="Pangilinan J."/>
            <person name="Park H.-J.H."/>
            <person name="Ramirez L."/>
            <person name="Alfaro M."/>
            <person name="Sun H."/>
            <person name="Tritt A."/>
            <person name="Yoshinaga Y."/>
            <person name="Zwiers L.-H.L."/>
            <person name="Turgeon B.G."/>
            <person name="Goodwin S.B."/>
            <person name="Spatafora J.W."/>
            <person name="Crous P.W."/>
            <person name="Grigoriev I.V."/>
        </authorList>
    </citation>
    <scope>NUCLEOTIDE SEQUENCE [LARGE SCALE GENOMIC DNA]</scope>
    <source>
        <strain evidence="1 2">CBS 611.86</strain>
    </source>
</reference>
<evidence type="ECO:0000313" key="2">
    <source>
        <dbReference type="Proteomes" id="UP000481861"/>
    </source>
</evidence>
<comment type="caution">
    <text evidence="1">The sequence shown here is derived from an EMBL/GenBank/DDBJ whole genome shotgun (WGS) entry which is preliminary data.</text>
</comment>
<sequence>MCMCTQYDSASCGHSWISMSHACGFLRDLLNCTNHQIYQTLVAPPFTCPQCNGGWGDGETIQMLPGPWGCNQMLRTQFGCRQIGQSQWHGGQMVPRTRWGNGAMVPEWGNSPLVSPLAGGNQMMIEGCQGGAMYDDCCDRDMGQPWYYGDSRRRNRKRDSQYFSYRRSTRPANNCIVM</sequence>
<name>A0A7C8M3C9_9PLEO</name>
<evidence type="ECO:0000313" key="1">
    <source>
        <dbReference type="EMBL" id="KAF2868960.1"/>
    </source>
</evidence>
<gene>
    <name evidence="1" type="ORF">BDV95DRAFT_107950</name>
</gene>
<keyword evidence="2" id="KW-1185">Reference proteome</keyword>
<dbReference type="EMBL" id="JAADJZ010000017">
    <property type="protein sequence ID" value="KAF2868960.1"/>
    <property type="molecule type" value="Genomic_DNA"/>
</dbReference>
<accession>A0A7C8M3C9</accession>
<proteinExistence type="predicted"/>
<dbReference type="AlphaFoldDB" id="A0A7C8M3C9"/>
<dbReference type="Proteomes" id="UP000481861">
    <property type="component" value="Unassembled WGS sequence"/>
</dbReference>
<organism evidence="1 2">
    <name type="scientific">Massariosphaeria phaeospora</name>
    <dbReference type="NCBI Taxonomy" id="100035"/>
    <lineage>
        <taxon>Eukaryota</taxon>
        <taxon>Fungi</taxon>
        <taxon>Dikarya</taxon>
        <taxon>Ascomycota</taxon>
        <taxon>Pezizomycotina</taxon>
        <taxon>Dothideomycetes</taxon>
        <taxon>Pleosporomycetidae</taxon>
        <taxon>Pleosporales</taxon>
        <taxon>Pleosporales incertae sedis</taxon>
        <taxon>Massariosphaeria</taxon>
    </lineage>
</organism>